<dbReference type="OrthoDB" id="3557305at2"/>
<feature type="region of interest" description="Disordered" evidence="1">
    <location>
        <begin position="1"/>
        <end position="68"/>
    </location>
</feature>
<proteinExistence type="predicted"/>
<dbReference type="STRING" id="882082.SaccyDRAFT_3597"/>
<dbReference type="EMBL" id="CM001440">
    <property type="protein sequence ID" value="EHR62425.1"/>
    <property type="molecule type" value="Genomic_DNA"/>
</dbReference>
<evidence type="ECO:0000313" key="3">
    <source>
        <dbReference type="Proteomes" id="UP000002791"/>
    </source>
</evidence>
<sequence>MRPDDHVPGGTEPEPPERPDSGNDRTPASDGRDLGGLPSRDVPEPPNRDEVRPDDDVTPDAGTIEPPD</sequence>
<dbReference type="AlphaFoldDB" id="H5XDU5"/>
<feature type="compositionally biased region" description="Basic and acidic residues" evidence="1">
    <location>
        <begin position="41"/>
        <end position="55"/>
    </location>
</feature>
<protein>
    <submittedName>
        <fullName evidence="2">Uncharacterized protein</fullName>
    </submittedName>
</protein>
<evidence type="ECO:0000313" key="2">
    <source>
        <dbReference type="EMBL" id="EHR62425.1"/>
    </source>
</evidence>
<reference evidence="2 3" key="1">
    <citation type="submission" date="2011-11" db="EMBL/GenBank/DDBJ databases">
        <title>The Noncontiguous Finished sequence of Saccharomonospora cyanea NA-134.</title>
        <authorList>
            <consortium name="US DOE Joint Genome Institute"/>
            <person name="Lucas S."/>
            <person name="Han J."/>
            <person name="Lapidus A."/>
            <person name="Cheng J.-F."/>
            <person name="Goodwin L."/>
            <person name="Pitluck S."/>
            <person name="Peters L."/>
            <person name="Ovchinnikova G."/>
            <person name="Lu M."/>
            <person name="Detter J.C."/>
            <person name="Han C."/>
            <person name="Tapia R."/>
            <person name="Land M."/>
            <person name="Hauser L."/>
            <person name="Kyrpides N."/>
            <person name="Ivanova N."/>
            <person name="Pagani I."/>
            <person name="Brambilla E.-M."/>
            <person name="Klenk H.-P."/>
            <person name="Woyke T."/>
        </authorList>
    </citation>
    <scope>NUCLEOTIDE SEQUENCE [LARGE SCALE GENOMIC DNA]</scope>
    <source>
        <strain evidence="2 3">NA-134</strain>
    </source>
</reference>
<dbReference type="HOGENOM" id="CLU_2847231_0_0_11"/>
<evidence type="ECO:0000256" key="1">
    <source>
        <dbReference type="SAM" id="MobiDB-lite"/>
    </source>
</evidence>
<dbReference type="RefSeq" id="WP_005458221.1">
    <property type="nucleotide sequence ID" value="NZ_CM001440.1"/>
</dbReference>
<accession>H5XDU5</accession>
<name>H5XDU5_9PSEU</name>
<dbReference type="Proteomes" id="UP000002791">
    <property type="component" value="Chromosome"/>
</dbReference>
<gene>
    <name evidence="2" type="ORF">SaccyDRAFT_3597</name>
</gene>
<keyword evidence="3" id="KW-1185">Reference proteome</keyword>
<organism evidence="2 3">
    <name type="scientific">Saccharomonospora cyanea NA-134</name>
    <dbReference type="NCBI Taxonomy" id="882082"/>
    <lineage>
        <taxon>Bacteria</taxon>
        <taxon>Bacillati</taxon>
        <taxon>Actinomycetota</taxon>
        <taxon>Actinomycetes</taxon>
        <taxon>Pseudonocardiales</taxon>
        <taxon>Pseudonocardiaceae</taxon>
        <taxon>Saccharomonospora</taxon>
    </lineage>
</organism>